<reference evidence="4 5" key="1">
    <citation type="submission" date="2016-10" db="EMBL/GenBank/DDBJ databases">
        <authorList>
            <person name="Varghese N."/>
            <person name="Submissions S."/>
        </authorList>
    </citation>
    <scope>NUCLEOTIDE SEQUENCE [LARGE SCALE GENOMIC DNA]</scope>
    <source>
        <strain evidence="4 5">DSM 16525</strain>
    </source>
</reference>
<evidence type="ECO:0000313" key="5">
    <source>
        <dbReference type="Proteomes" id="UP000183760"/>
    </source>
</evidence>
<dbReference type="PANTHER" id="PTHR44068">
    <property type="entry name" value="ZGC:194242"/>
    <property type="match status" value="1"/>
</dbReference>
<evidence type="ECO:0000313" key="3">
    <source>
        <dbReference type="EMBL" id="GEN10622.1"/>
    </source>
</evidence>
<evidence type="ECO:0000313" key="6">
    <source>
        <dbReference type="Proteomes" id="UP000321514"/>
    </source>
</evidence>
<dbReference type="Pfam" id="PF08241">
    <property type="entry name" value="Methyltransf_11"/>
    <property type="match status" value="1"/>
</dbReference>
<sequence>MSTLQERIAAFYDFLWPFLEEEGTRYAYLDASPGGRPMSELLDAIPARRGVGAGSRVVDVGCGKGRQVVALARRLEGHVVGVDPLEQNLTLAAERARREGLEGRVSFARGGIERLPLESSSVDFVWCLDMLNHAEDLEGAMKECARVLRPGCSMMNCSALATELLEPREAERVTWRLGMNPATLSRERMSAACEAAGLRIVEFGTTTDEGSPYLEELDEGMARHALRLAKVRRARKQMESRLGADALDVLCAYDEWNIFLLLGKVTYGVWVLERAG</sequence>
<dbReference type="AlphaFoldDB" id="A0A511TAW2"/>
<keyword evidence="4" id="KW-0489">Methyltransferase</keyword>
<dbReference type="CDD" id="cd02440">
    <property type="entry name" value="AdoMet_MTases"/>
    <property type="match status" value="1"/>
</dbReference>
<gene>
    <name evidence="3" type="ORF">MFU01_56590</name>
    <name evidence="4" type="ORF">SAMN05443572_103207</name>
</gene>
<organism evidence="3 6">
    <name type="scientific">Myxococcus fulvus</name>
    <dbReference type="NCBI Taxonomy" id="33"/>
    <lineage>
        <taxon>Bacteria</taxon>
        <taxon>Pseudomonadati</taxon>
        <taxon>Myxococcota</taxon>
        <taxon>Myxococcia</taxon>
        <taxon>Myxococcales</taxon>
        <taxon>Cystobacterineae</taxon>
        <taxon>Myxococcaceae</taxon>
        <taxon>Myxococcus</taxon>
    </lineage>
</organism>
<keyword evidence="1" id="KW-0808">Transferase</keyword>
<proteinExistence type="predicted"/>
<reference evidence="3 6" key="2">
    <citation type="submission" date="2019-07" db="EMBL/GenBank/DDBJ databases">
        <title>Whole genome shotgun sequence of Myxococcus fulvus NBRC 100333.</title>
        <authorList>
            <person name="Hosoyama A."/>
            <person name="Uohara A."/>
            <person name="Ohji S."/>
            <person name="Ichikawa N."/>
        </authorList>
    </citation>
    <scope>NUCLEOTIDE SEQUENCE [LARGE SCALE GENOMIC DNA]</scope>
    <source>
        <strain evidence="3 6">NBRC 100333</strain>
    </source>
</reference>
<dbReference type="EMBL" id="BJXR01000039">
    <property type="protein sequence ID" value="GEN10622.1"/>
    <property type="molecule type" value="Genomic_DNA"/>
</dbReference>
<feature type="domain" description="Methyltransferase type 11" evidence="2">
    <location>
        <begin position="58"/>
        <end position="151"/>
    </location>
</feature>
<comment type="caution">
    <text evidence="3">The sequence shown here is derived from an EMBL/GenBank/DDBJ whole genome shotgun (WGS) entry which is preliminary data.</text>
</comment>
<dbReference type="InterPro" id="IPR029063">
    <property type="entry name" value="SAM-dependent_MTases_sf"/>
</dbReference>
<dbReference type="InterPro" id="IPR050447">
    <property type="entry name" value="Erg6_SMT_methyltransf"/>
</dbReference>
<dbReference type="RefSeq" id="WP_074951984.1">
    <property type="nucleotide sequence ID" value="NZ_BJXR01000039.1"/>
</dbReference>
<evidence type="ECO:0000259" key="2">
    <source>
        <dbReference type="Pfam" id="PF08241"/>
    </source>
</evidence>
<dbReference type="GO" id="GO:0032259">
    <property type="term" value="P:methylation"/>
    <property type="evidence" value="ECO:0007669"/>
    <property type="project" value="UniProtKB-KW"/>
</dbReference>
<keyword evidence="5" id="KW-1185">Reference proteome</keyword>
<dbReference type="Proteomes" id="UP000321514">
    <property type="component" value="Unassembled WGS sequence"/>
</dbReference>
<protein>
    <submittedName>
        <fullName evidence="4">Methyltransferase domain-containing protein</fullName>
    </submittedName>
</protein>
<dbReference type="Proteomes" id="UP000183760">
    <property type="component" value="Unassembled WGS sequence"/>
</dbReference>
<dbReference type="InterPro" id="IPR013216">
    <property type="entry name" value="Methyltransf_11"/>
</dbReference>
<dbReference type="Gene3D" id="3.40.50.150">
    <property type="entry name" value="Vaccinia Virus protein VP39"/>
    <property type="match status" value="1"/>
</dbReference>
<dbReference type="PANTHER" id="PTHR44068:SF11">
    <property type="entry name" value="GERANYL DIPHOSPHATE 2-C-METHYLTRANSFERASE"/>
    <property type="match status" value="1"/>
</dbReference>
<evidence type="ECO:0000313" key="4">
    <source>
        <dbReference type="EMBL" id="SET78421.1"/>
    </source>
</evidence>
<dbReference type="SUPFAM" id="SSF53335">
    <property type="entry name" value="S-adenosyl-L-methionine-dependent methyltransferases"/>
    <property type="match status" value="1"/>
</dbReference>
<name>A0A511TAW2_MYXFU</name>
<evidence type="ECO:0000256" key="1">
    <source>
        <dbReference type="ARBA" id="ARBA00022679"/>
    </source>
</evidence>
<accession>A0A511TAW2</accession>
<dbReference type="STRING" id="1334629.MFUL124B02_24180"/>
<dbReference type="GO" id="GO:0008757">
    <property type="term" value="F:S-adenosylmethionine-dependent methyltransferase activity"/>
    <property type="evidence" value="ECO:0007669"/>
    <property type="project" value="InterPro"/>
</dbReference>
<dbReference type="EMBL" id="FOIB01000003">
    <property type="protein sequence ID" value="SET78421.1"/>
    <property type="molecule type" value="Genomic_DNA"/>
</dbReference>